<dbReference type="AlphaFoldDB" id="A0A067N728"/>
<name>A0A067N728_BOTB1</name>
<evidence type="ECO:0000313" key="1">
    <source>
        <dbReference type="EMBL" id="KDQ19591.1"/>
    </source>
</evidence>
<dbReference type="EMBL" id="KL198019">
    <property type="protein sequence ID" value="KDQ19591.1"/>
    <property type="molecule type" value="Genomic_DNA"/>
</dbReference>
<dbReference type="OrthoDB" id="163438at2759"/>
<evidence type="ECO:0000313" key="2">
    <source>
        <dbReference type="Proteomes" id="UP000027195"/>
    </source>
</evidence>
<reference evidence="2" key="1">
    <citation type="journal article" date="2014" name="Proc. Natl. Acad. Sci. U.S.A.">
        <title>Extensive sampling of basidiomycete genomes demonstrates inadequacy of the white-rot/brown-rot paradigm for wood decay fungi.</title>
        <authorList>
            <person name="Riley R."/>
            <person name="Salamov A.A."/>
            <person name="Brown D.W."/>
            <person name="Nagy L.G."/>
            <person name="Floudas D."/>
            <person name="Held B.W."/>
            <person name="Levasseur A."/>
            <person name="Lombard V."/>
            <person name="Morin E."/>
            <person name="Otillar R."/>
            <person name="Lindquist E.A."/>
            <person name="Sun H."/>
            <person name="LaButti K.M."/>
            <person name="Schmutz J."/>
            <person name="Jabbour D."/>
            <person name="Luo H."/>
            <person name="Baker S.E."/>
            <person name="Pisabarro A.G."/>
            <person name="Walton J.D."/>
            <person name="Blanchette R.A."/>
            <person name="Henrissat B."/>
            <person name="Martin F."/>
            <person name="Cullen D."/>
            <person name="Hibbett D.S."/>
            <person name="Grigoriev I.V."/>
        </authorList>
    </citation>
    <scope>NUCLEOTIDE SEQUENCE [LARGE SCALE GENOMIC DNA]</scope>
    <source>
        <strain evidence="2">FD-172 SS1</strain>
    </source>
</reference>
<proteinExistence type="predicted"/>
<accession>A0A067N728</accession>
<keyword evidence="2" id="KW-1185">Reference proteome</keyword>
<evidence type="ECO:0008006" key="3">
    <source>
        <dbReference type="Google" id="ProtNLM"/>
    </source>
</evidence>
<dbReference type="HOGENOM" id="CLU_1128905_0_0_1"/>
<dbReference type="Proteomes" id="UP000027195">
    <property type="component" value="Unassembled WGS sequence"/>
</dbReference>
<organism evidence="1 2">
    <name type="scientific">Botryobasidium botryosum (strain FD-172 SS1)</name>
    <dbReference type="NCBI Taxonomy" id="930990"/>
    <lineage>
        <taxon>Eukaryota</taxon>
        <taxon>Fungi</taxon>
        <taxon>Dikarya</taxon>
        <taxon>Basidiomycota</taxon>
        <taxon>Agaricomycotina</taxon>
        <taxon>Agaricomycetes</taxon>
        <taxon>Cantharellales</taxon>
        <taxon>Botryobasidiaceae</taxon>
        <taxon>Botryobasidium</taxon>
    </lineage>
</organism>
<sequence length="246" mass="27001">MALASVSSARDDIQKIRAGPALPTMPTGASDAGSSVQDAAKALGSAKEVKAFYKTTLASVEGFVRMVDAFADIHPYAKAAWTALSAGYKIAKTQKERDDALSELLESMATALDLVCRFDKTALHKDDKDVILKVAKKTNECALFIKAYASTESFVHRAAKGMFSGSGDEITRFKNDFDLLRKNVDTGAILAVTEGLSRVNDELYGVEESVRIIERNGEVYFYHFTWYGGYTTYCPTSRQWIALHKP</sequence>
<dbReference type="InParanoid" id="A0A067N728"/>
<protein>
    <recommendedName>
        <fullName evidence="3">Fungal STAND N-terminal Goodbye domain-containing protein</fullName>
    </recommendedName>
</protein>
<gene>
    <name evidence="1" type="ORF">BOTBODRAFT_443637</name>
</gene>